<accession>A0A8I1DFT4</accession>
<dbReference type="InterPro" id="IPR004437">
    <property type="entry name" value="ParB/RepB/Spo0J"/>
</dbReference>
<dbReference type="NCBIfam" id="TIGR04285">
    <property type="entry name" value="nucleoid_noc"/>
    <property type="match status" value="1"/>
</dbReference>
<evidence type="ECO:0000256" key="3">
    <source>
        <dbReference type="ARBA" id="ARBA00022490"/>
    </source>
</evidence>
<organism evidence="9 10">
    <name type="scientific">Thermoactinomyces intermedius</name>
    <dbReference type="NCBI Taxonomy" id="2024"/>
    <lineage>
        <taxon>Bacteria</taxon>
        <taxon>Bacillati</taxon>
        <taxon>Bacillota</taxon>
        <taxon>Bacilli</taxon>
        <taxon>Bacillales</taxon>
        <taxon>Thermoactinomycetaceae</taxon>
        <taxon>Thermoactinomyces</taxon>
    </lineage>
</organism>
<keyword evidence="3" id="KW-0963">Cytoplasm</keyword>
<dbReference type="AlphaFoldDB" id="A0A8I1DFT4"/>
<evidence type="ECO:0000256" key="2">
    <source>
        <dbReference type="ARBA" id="ARBA00006295"/>
    </source>
</evidence>
<dbReference type="PANTHER" id="PTHR33375:SF8">
    <property type="entry name" value="NUCLEOID OCCLUSION PROTEIN"/>
    <property type="match status" value="1"/>
</dbReference>
<name>A0A8I1DFT4_THEIN</name>
<dbReference type="InterPro" id="IPR003115">
    <property type="entry name" value="ParB_N"/>
</dbReference>
<dbReference type="Proteomes" id="UP000633619">
    <property type="component" value="Unassembled WGS sequence"/>
</dbReference>
<protein>
    <submittedName>
        <fullName evidence="9">Nucleoid occlusion protein</fullName>
    </submittedName>
</protein>
<comment type="subcellular location">
    <subcellularLocation>
        <location evidence="1">Cytoplasm</location>
        <location evidence="1">Nucleoid</location>
    </subcellularLocation>
</comment>
<evidence type="ECO:0000256" key="4">
    <source>
        <dbReference type="ARBA" id="ARBA00022618"/>
    </source>
</evidence>
<comment type="caution">
    <text evidence="9">The sequence shown here is derived from an EMBL/GenBank/DDBJ whole genome shotgun (WGS) entry which is preliminary data.</text>
</comment>
<dbReference type="InterPro" id="IPR050336">
    <property type="entry name" value="Chromosome_partition/occlusion"/>
</dbReference>
<evidence type="ECO:0000256" key="6">
    <source>
        <dbReference type="ARBA" id="ARBA00023210"/>
    </source>
</evidence>
<dbReference type="Gene3D" id="1.10.10.2830">
    <property type="match status" value="1"/>
</dbReference>
<dbReference type="GO" id="GO:0045881">
    <property type="term" value="P:positive regulation of sporulation resulting in formation of a cellular spore"/>
    <property type="evidence" value="ECO:0007669"/>
    <property type="project" value="TreeGrafter"/>
</dbReference>
<evidence type="ECO:0000313" key="9">
    <source>
        <dbReference type="EMBL" id="MBH8596307.1"/>
    </source>
</evidence>
<dbReference type="Gene3D" id="3.90.1530.30">
    <property type="match status" value="1"/>
</dbReference>
<keyword evidence="6" id="KW-0717">Septation</keyword>
<gene>
    <name evidence="9" type="primary">noc</name>
    <name evidence="9" type="ORF">I8U20_13445</name>
</gene>
<dbReference type="EMBL" id="JAECVW010000013">
    <property type="protein sequence ID" value="MBH8596307.1"/>
    <property type="molecule type" value="Genomic_DNA"/>
</dbReference>
<dbReference type="Pfam" id="PF02195">
    <property type="entry name" value="ParB_N"/>
    <property type="match status" value="1"/>
</dbReference>
<dbReference type="GO" id="GO:0003677">
    <property type="term" value="F:DNA binding"/>
    <property type="evidence" value="ECO:0007669"/>
    <property type="project" value="UniProtKB-KW"/>
</dbReference>
<evidence type="ECO:0000256" key="7">
    <source>
        <dbReference type="ARBA" id="ARBA00023306"/>
    </source>
</evidence>
<dbReference type="SMART" id="SM00470">
    <property type="entry name" value="ParB"/>
    <property type="match status" value="1"/>
</dbReference>
<sequence length="280" mass="32777">MFMRQSFTRLFGLKEKEQEQEQEVHPDQVMQIPVDEIEPSPYQPRTIFDEERIDELCQTIRMHGIIQPVVVRRTERCYELVAGERRLRAVKKLGLKRIPAVIREMDDHQAAAASLIENLQREELTAIEEAHAYQRLMEIHQLTQEGLAQKLGKGQSTIANKLRLLQLPAEVQEALQKRMITERHARALLPLKEGFLQKQVLEEILAKGWNVKQTEERVKKLLVKETKKQQAKRKSVTRDFRIAMNTIRQSVDLVKKTGMDVMVDEREHEHFVEVVIRLPK</sequence>
<keyword evidence="7" id="KW-0131">Cell cycle</keyword>
<dbReference type="CDD" id="cd16393">
    <property type="entry name" value="SPO0J_N"/>
    <property type="match status" value="1"/>
</dbReference>
<reference evidence="9 10" key="1">
    <citation type="submission" date="2020-12" db="EMBL/GenBank/DDBJ databases">
        <title>WGS of Thermoactinomyces spp.</title>
        <authorList>
            <person name="Cheng K."/>
        </authorList>
    </citation>
    <scope>NUCLEOTIDE SEQUENCE [LARGE SCALE GENOMIC DNA]</scope>
    <source>
        <strain evidence="10">CICC 10671\DSM 43846</strain>
    </source>
</reference>
<dbReference type="InterPro" id="IPR041468">
    <property type="entry name" value="HTH_ParB/Spo0J"/>
</dbReference>
<feature type="domain" description="ParB-like N-terminal" evidence="8">
    <location>
        <begin position="30"/>
        <end position="119"/>
    </location>
</feature>
<dbReference type="InterPro" id="IPR023705">
    <property type="entry name" value="Nucleoid_occlusion_protein"/>
</dbReference>
<evidence type="ECO:0000256" key="5">
    <source>
        <dbReference type="ARBA" id="ARBA00023125"/>
    </source>
</evidence>
<dbReference type="Pfam" id="PF17762">
    <property type="entry name" value="HTH_ParB"/>
    <property type="match status" value="1"/>
</dbReference>
<evidence type="ECO:0000259" key="8">
    <source>
        <dbReference type="SMART" id="SM00470"/>
    </source>
</evidence>
<comment type="similarity">
    <text evidence="2">Belongs to the ParB family.</text>
</comment>
<keyword evidence="4" id="KW-0132">Cell division</keyword>
<dbReference type="SUPFAM" id="SSF110849">
    <property type="entry name" value="ParB/Sulfiredoxin"/>
    <property type="match status" value="1"/>
</dbReference>
<dbReference type="PANTHER" id="PTHR33375">
    <property type="entry name" value="CHROMOSOME-PARTITIONING PROTEIN PARB-RELATED"/>
    <property type="match status" value="1"/>
</dbReference>
<dbReference type="GO" id="GO:0009295">
    <property type="term" value="C:nucleoid"/>
    <property type="evidence" value="ECO:0007669"/>
    <property type="project" value="UniProtKB-SubCell"/>
</dbReference>
<evidence type="ECO:0000256" key="1">
    <source>
        <dbReference type="ARBA" id="ARBA00004453"/>
    </source>
</evidence>
<dbReference type="GO" id="GO:0005694">
    <property type="term" value="C:chromosome"/>
    <property type="evidence" value="ECO:0007669"/>
    <property type="project" value="TreeGrafter"/>
</dbReference>
<dbReference type="NCBIfam" id="TIGR00180">
    <property type="entry name" value="parB_part"/>
    <property type="match status" value="1"/>
</dbReference>
<dbReference type="GO" id="GO:0007059">
    <property type="term" value="P:chromosome segregation"/>
    <property type="evidence" value="ECO:0007669"/>
    <property type="project" value="TreeGrafter"/>
</dbReference>
<dbReference type="InterPro" id="IPR036086">
    <property type="entry name" value="ParB/Sulfiredoxin_sf"/>
</dbReference>
<keyword evidence="5" id="KW-0238">DNA-binding</keyword>
<dbReference type="FunFam" id="1.10.10.2830:FF:000001">
    <property type="entry name" value="Chromosome partitioning protein ParB"/>
    <property type="match status" value="1"/>
</dbReference>
<proteinExistence type="inferred from homology"/>
<dbReference type="GO" id="GO:0000917">
    <property type="term" value="P:division septum assembly"/>
    <property type="evidence" value="ECO:0007669"/>
    <property type="project" value="UniProtKB-KW"/>
</dbReference>
<evidence type="ECO:0000313" key="10">
    <source>
        <dbReference type="Proteomes" id="UP000633619"/>
    </source>
</evidence>
<dbReference type="FunFam" id="3.90.1530.30:FF:000001">
    <property type="entry name" value="Chromosome partitioning protein ParB"/>
    <property type="match status" value="1"/>
</dbReference>
<keyword evidence="10" id="KW-1185">Reference proteome</keyword>